<dbReference type="EMBL" id="BMAW01118417">
    <property type="protein sequence ID" value="GFT79579.1"/>
    <property type="molecule type" value="Genomic_DNA"/>
</dbReference>
<evidence type="ECO:0000256" key="1">
    <source>
        <dbReference type="SAM" id="MobiDB-lite"/>
    </source>
</evidence>
<dbReference type="Proteomes" id="UP000887013">
    <property type="component" value="Unassembled WGS sequence"/>
</dbReference>
<sequence length="110" mass="11822">MGATVGLDPMSDEFVPKNPRSGDRSLSENSELFAFTSSVITNKPQMVLLSTSKLMIADNFGMFLCASLDCGCQSCFVSKHCAGKLNLKKEKINIVVSGMNKCSSVTFSVV</sequence>
<gene>
    <name evidence="2" type="ORF">NPIL_69771</name>
</gene>
<comment type="caution">
    <text evidence="2">The sequence shown here is derived from an EMBL/GenBank/DDBJ whole genome shotgun (WGS) entry which is preliminary data.</text>
</comment>
<reference evidence="2" key="1">
    <citation type="submission" date="2020-08" db="EMBL/GenBank/DDBJ databases">
        <title>Multicomponent nature underlies the extraordinary mechanical properties of spider dragline silk.</title>
        <authorList>
            <person name="Kono N."/>
            <person name="Nakamura H."/>
            <person name="Mori M."/>
            <person name="Yoshida Y."/>
            <person name="Ohtoshi R."/>
            <person name="Malay A.D."/>
            <person name="Moran D.A.P."/>
            <person name="Tomita M."/>
            <person name="Numata K."/>
            <person name="Arakawa K."/>
        </authorList>
    </citation>
    <scope>NUCLEOTIDE SEQUENCE</scope>
</reference>
<proteinExistence type="predicted"/>
<dbReference type="AlphaFoldDB" id="A0A8X6PN36"/>
<organism evidence="2 3">
    <name type="scientific">Nephila pilipes</name>
    <name type="common">Giant wood spider</name>
    <name type="synonym">Nephila maculata</name>
    <dbReference type="NCBI Taxonomy" id="299642"/>
    <lineage>
        <taxon>Eukaryota</taxon>
        <taxon>Metazoa</taxon>
        <taxon>Ecdysozoa</taxon>
        <taxon>Arthropoda</taxon>
        <taxon>Chelicerata</taxon>
        <taxon>Arachnida</taxon>
        <taxon>Araneae</taxon>
        <taxon>Araneomorphae</taxon>
        <taxon>Entelegynae</taxon>
        <taxon>Araneoidea</taxon>
        <taxon>Nephilidae</taxon>
        <taxon>Nephila</taxon>
    </lineage>
</organism>
<keyword evidence="3" id="KW-1185">Reference proteome</keyword>
<evidence type="ECO:0000313" key="3">
    <source>
        <dbReference type="Proteomes" id="UP000887013"/>
    </source>
</evidence>
<accession>A0A8X6PN36</accession>
<protein>
    <submittedName>
        <fullName evidence="2">Uncharacterized protein</fullName>
    </submittedName>
</protein>
<feature type="region of interest" description="Disordered" evidence="1">
    <location>
        <begin position="1"/>
        <end position="26"/>
    </location>
</feature>
<evidence type="ECO:0000313" key="2">
    <source>
        <dbReference type="EMBL" id="GFT79579.1"/>
    </source>
</evidence>
<name>A0A8X6PN36_NEPPI</name>